<sequence length="404" mass="46006">MNNDNIVKIGTALKWRNTFDITKKYYQENVVTVCGCVFRCKVLQAQGKSPVTITDNQGHIVYTNTDVWDVLVDMAYYYNFAVDTKKLTQETLDYVKQLDKAIKKQQEEIHAIQEDDKKQWEHINAIEKTNEEQQREIDSVLDTISCFSEGIWIDTLLWSNETVWDNNKYAITDDLQRQINELTDHHNKDITDINNHIDQHEKDQKIYQDTTDAKLLVLALGAKTTLSVTPNVVHKGVETNITLRAKVNIDDDIDNLSIYQGQRLVDSSKVQNLSHQMPISTNVDVLFRAETEYKGLVLPASVTLYARYPIYCGFGATISDIKNSSHQISARTSAAGNYRTINTKNNQRYYILVPVDIAALSDFTMGGAPYVMNSRKQTFDNVEYKIYESGAVYNAGAEVNITAK</sequence>
<evidence type="ECO:0000256" key="1">
    <source>
        <dbReference type="SAM" id="Coils"/>
    </source>
</evidence>
<feature type="coiled-coil region" evidence="1">
    <location>
        <begin position="95"/>
        <end position="143"/>
    </location>
</feature>
<dbReference type="EMBL" id="BK015555">
    <property type="protein sequence ID" value="DAE12696.1"/>
    <property type="molecule type" value="Genomic_DNA"/>
</dbReference>
<evidence type="ECO:0000313" key="2">
    <source>
        <dbReference type="EMBL" id="DAE12696.1"/>
    </source>
</evidence>
<reference evidence="2" key="1">
    <citation type="journal article" date="2021" name="Proc. Natl. Acad. Sci. U.S.A.">
        <title>A Catalog of Tens of Thousands of Viruses from Human Metagenomes Reveals Hidden Associations with Chronic Diseases.</title>
        <authorList>
            <person name="Tisza M.J."/>
            <person name="Buck C.B."/>
        </authorList>
    </citation>
    <scope>NUCLEOTIDE SEQUENCE</scope>
    <source>
        <strain evidence="2">CtOCb13</strain>
    </source>
</reference>
<protein>
    <submittedName>
        <fullName evidence="2">Uncharacterized protein</fullName>
    </submittedName>
</protein>
<keyword evidence="1" id="KW-0175">Coiled coil</keyword>
<proteinExistence type="predicted"/>
<name>A0A8S5Q131_9CAUD</name>
<organism evidence="2">
    <name type="scientific">Siphoviridae sp. ctOCb13</name>
    <dbReference type="NCBI Taxonomy" id="2825477"/>
    <lineage>
        <taxon>Viruses</taxon>
        <taxon>Duplodnaviria</taxon>
        <taxon>Heunggongvirae</taxon>
        <taxon>Uroviricota</taxon>
        <taxon>Caudoviricetes</taxon>
    </lineage>
</organism>
<accession>A0A8S5Q131</accession>